<dbReference type="AlphaFoldDB" id="A0A382SA95"/>
<dbReference type="EMBL" id="UINC01127019">
    <property type="protein sequence ID" value="SVD05861.1"/>
    <property type="molecule type" value="Genomic_DNA"/>
</dbReference>
<name>A0A382SA95_9ZZZZ</name>
<protein>
    <submittedName>
        <fullName evidence="1">Uncharacterized protein</fullName>
    </submittedName>
</protein>
<accession>A0A382SA95</accession>
<reference evidence="1" key="1">
    <citation type="submission" date="2018-05" db="EMBL/GenBank/DDBJ databases">
        <authorList>
            <person name="Lanie J.A."/>
            <person name="Ng W.-L."/>
            <person name="Kazmierczak K.M."/>
            <person name="Andrzejewski T.M."/>
            <person name="Davidsen T.M."/>
            <person name="Wayne K.J."/>
            <person name="Tettelin H."/>
            <person name="Glass J.I."/>
            <person name="Rusch D."/>
            <person name="Podicherti R."/>
            <person name="Tsui H.-C.T."/>
            <person name="Winkler M.E."/>
        </authorList>
    </citation>
    <scope>NUCLEOTIDE SEQUENCE</scope>
</reference>
<proteinExistence type="predicted"/>
<organism evidence="1">
    <name type="scientific">marine metagenome</name>
    <dbReference type="NCBI Taxonomy" id="408172"/>
    <lineage>
        <taxon>unclassified sequences</taxon>
        <taxon>metagenomes</taxon>
        <taxon>ecological metagenomes</taxon>
    </lineage>
</organism>
<evidence type="ECO:0000313" key="1">
    <source>
        <dbReference type="EMBL" id="SVD05861.1"/>
    </source>
</evidence>
<sequence>MTVKQCEFIENILKSLQLLFDWLVVMKRNFLV</sequence>
<gene>
    <name evidence="1" type="ORF">METZ01_LOCUS358715</name>
</gene>